<proteinExistence type="predicted"/>
<organism evidence="1">
    <name type="scientific">marine sediment metagenome</name>
    <dbReference type="NCBI Taxonomy" id="412755"/>
    <lineage>
        <taxon>unclassified sequences</taxon>
        <taxon>metagenomes</taxon>
        <taxon>ecological metagenomes</taxon>
    </lineage>
</organism>
<name>X1RPD7_9ZZZZ</name>
<evidence type="ECO:0000313" key="1">
    <source>
        <dbReference type="EMBL" id="GAI68856.1"/>
    </source>
</evidence>
<reference evidence="1" key="1">
    <citation type="journal article" date="2014" name="Front. Microbiol.">
        <title>High frequency of phylogenetically diverse reductive dehalogenase-homologous genes in deep subseafloor sedimentary metagenomes.</title>
        <authorList>
            <person name="Kawai M."/>
            <person name="Futagami T."/>
            <person name="Toyoda A."/>
            <person name="Takaki Y."/>
            <person name="Nishi S."/>
            <person name="Hori S."/>
            <person name="Arai W."/>
            <person name="Tsubouchi T."/>
            <person name="Morono Y."/>
            <person name="Uchiyama I."/>
            <person name="Ito T."/>
            <person name="Fujiyama A."/>
            <person name="Inagaki F."/>
            <person name="Takami H."/>
        </authorList>
    </citation>
    <scope>NUCLEOTIDE SEQUENCE</scope>
    <source>
        <strain evidence="1">Expedition CK06-06</strain>
    </source>
</reference>
<comment type="caution">
    <text evidence="1">The sequence shown here is derived from an EMBL/GenBank/DDBJ whole genome shotgun (WGS) entry which is preliminary data.</text>
</comment>
<dbReference type="EMBL" id="BARW01004993">
    <property type="protein sequence ID" value="GAI68856.1"/>
    <property type="molecule type" value="Genomic_DNA"/>
</dbReference>
<protein>
    <submittedName>
        <fullName evidence="1">Uncharacterized protein</fullName>
    </submittedName>
</protein>
<gene>
    <name evidence="1" type="ORF">S12H4_11229</name>
</gene>
<dbReference type="AlphaFoldDB" id="X1RPD7"/>
<sequence>MALGDIGAVIASLEFEPVICYFPGTIHVSGDIYTIALRMN</sequence>
<accession>X1RPD7</accession>